<accession>A0AAV2P9Z6</accession>
<reference evidence="2" key="1">
    <citation type="submission" date="2024-04" db="EMBL/GenBank/DDBJ databases">
        <authorList>
            <consortium name="Molecular Ecology Group"/>
        </authorList>
    </citation>
    <scope>NUCLEOTIDE SEQUENCE</scope>
</reference>
<dbReference type="AlphaFoldDB" id="A0AAV2P9Z6"/>
<keyword evidence="3" id="KW-1185">Reference proteome</keyword>
<evidence type="ECO:0000313" key="2">
    <source>
        <dbReference type="EMBL" id="CAL1688408.1"/>
    </source>
</evidence>
<evidence type="ECO:0000313" key="3">
    <source>
        <dbReference type="Proteomes" id="UP001497644"/>
    </source>
</evidence>
<organism evidence="2 3">
    <name type="scientific">Lasius platythorax</name>
    <dbReference type="NCBI Taxonomy" id="488582"/>
    <lineage>
        <taxon>Eukaryota</taxon>
        <taxon>Metazoa</taxon>
        <taxon>Ecdysozoa</taxon>
        <taxon>Arthropoda</taxon>
        <taxon>Hexapoda</taxon>
        <taxon>Insecta</taxon>
        <taxon>Pterygota</taxon>
        <taxon>Neoptera</taxon>
        <taxon>Endopterygota</taxon>
        <taxon>Hymenoptera</taxon>
        <taxon>Apocrita</taxon>
        <taxon>Aculeata</taxon>
        <taxon>Formicoidea</taxon>
        <taxon>Formicidae</taxon>
        <taxon>Formicinae</taxon>
        <taxon>Lasius</taxon>
        <taxon>Lasius</taxon>
    </lineage>
</organism>
<proteinExistence type="predicted"/>
<name>A0AAV2P9Z6_9HYME</name>
<feature type="region of interest" description="Disordered" evidence="1">
    <location>
        <begin position="1"/>
        <end position="25"/>
    </location>
</feature>
<dbReference type="EMBL" id="OZ034831">
    <property type="protein sequence ID" value="CAL1688408.1"/>
    <property type="molecule type" value="Genomic_DNA"/>
</dbReference>
<evidence type="ECO:0000256" key="1">
    <source>
        <dbReference type="SAM" id="MobiDB-lite"/>
    </source>
</evidence>
<protein>
    <submittedName>
        <fullName evidence="2">Uncharacterized protein</fullName>
    </submittedName>
</protein>
<sequence>MGGARDEMAHRSYQTSATKLDEENGRNNGMDVYCNQCEGHLPKDEEACIAYTTARTTRLYKLQDNQRENGL</sequence>
<gene>
    <name evidence="2" type="ORF">LPLAT_LOCUS13476</name>
</gene>
<dbReference type="Proteomes" id="UP001497644">
    <property type="component" value="Chromosome 8"/>
</dbReference>
<feature type="compositionally biased region" description="Basic and acidic residues" evidence="1">
    <location>
        <begin position="1"/>
        <end position="10"/>
    </location>
</feature>